<organism evidence="1 2">
    <name type="scientific">Trifolium pratense</name>
    <name type="common">Red clover</name>
    <dbReference type="NCBI Taxonomy" id="57577"/>
    <lineage>
        <taxon>Eukaryota</taxon>
        <taxon>Viridiplantae</taxon>
        <taxon>Streptophyta</taxon>
        <taxon>Embryophyta</taxon>
        <taxon>Tracheophyta</taxon>
        <taxon>Spermatophyta</taxon>
        <taxon>Magnoliopsida</taxon>
        <taxon>eudicotyledons</taxon>
        <taxon>Gunneridae</taxon>
        <taxon>Pentapetalae</taxon>
        <taxon>rosids</taxon>
        <taxon>fabids</taxon>
        <taxon>Fabales</taxon>
        <taxon>Fabaceae</taxon>
        <taxon>Papilionoideae</taxon>
        <taxon>50 kb inversion clade</taxon>
        <taxon>NPAAA clade</taxon>
        <taxon>Hologalegina</taxon>
        <taxon>IRL clade</taxon>
        <taxon>Trifolieae</taxon>
        <taxon>Trifolium</taxon>
    </lineage>
</organism>
<accession>A0A2K3JMV8</accession>
<reference evidence="1 2" key="2">
    <citation type="journal article" date="2017" name="Front. Plant Sci.">
        <title>Gene Classification and Mining of Molecular Markers Useful in Red Clover (Trifolium pratense) Breeding.</title>
        <authorList>
            <person name="Istvanek J."/>
            <person name="Dluhosova J."/>
            <person name="Dluhos P."/>
            <person name="Patkova L."/>
            <person name="Nedelnik J."/>
            <person name="Repkova J."/>
        </authorList>
    </citation>
    <scope>NUCLEOTIDE SEQUENCE [LARGE SCALE GENOMIC DNA]</scope>
    <source>
        <strain evidence="2">cv. Tatra</strain>
        <tissue evidence="1">Young leaves</tissue>
    </source>
</reference>
<sequence>MPEPQHTRIGGLKSTNYFKAFEASPRRNSRANVDVRPLETVSEDDSLFTHQEHEDEILELNTVFIHPEYEDEIHENTGYFDKFDIDTTMRERYGKQENSR</sequence>
<dbReference type="AlphaFoldDB" id="A0A2K3JMV8"/>
<protein>
    <submittedName>
        <fullName evidence="1">Uncharacterized protein</fullName>
    </submittedName>
</protein>
<feature type="non-terminal residue" evidence="1">
    <location>
        <position position="100"/>
    </location>
</feature>
<dbReference type="EMBL" id="ASHM01071326">
    <property type="protein sequence ID" value="PNX55371.1"/>
    <property type="molecule type" value="Genomic_DNA"/>
</dbReference>
<evidence type="ECO:0000313" key="1">
    <source>
        <dbReference type="EMBL" id="PNX55371.1"/>
    </source>
</evidence>
<gene>
    <name evidence="1" type="ORF">L195_g048999</name>
</gene>
<dbReference type="ExpressionAtlas" id="A0A2K3JMV8">
    <property type="expression patterns" value="baseline"/>
</dbReference>
<dbReference type="Proteomes" id="UP000236291">
    <property type="component" value="Unassembled WGS sequence"/>
</dbReference>
<proteinExistence type="predicted"/>
<evidence type="ECO:0000313" key="2">
    <source>
        <dbReference type="Proteomes" id="UP000236291"/>
    </source>
</evidence>
<name>A0A2K3JMV8_TRIPR</name>
<reference evidence="1 2" key="1">
    <citation type="journal article" date="2014" name="Am. J. Bot.">
        <title>Genome assembly and annotation for red clover (Trifolium pratense; Fabaceae).</title>
        <authorList>
            <person name="Istvanek J."/>
            <person name="Jaros M."/>
            <person name="Krenek A."/>
            <person name="Repkova J."/>
        </authorList>
    </citation>
    <scope>NUCLEOTIDE SEQUENCE [LARGE SCALE GENOMIC DNA]</scope>
    <source>
        <strain evidence="2">cv. Tatra</strain>
        <tissue evidence="1">Young leaves</tissue>
    </source>
</reference>
<comment type="caution">
    <text evidence="1">The sequence shown here is derived from an EMBL/GenBank/DDBJ whole genome shotgun (WGS) entry which is preliminary data.</text>
</comment>